<dbReference type="OrthoDB" id="6293699at2"/>
<dbReference type="InterPro" id="IPR038396">
    <property type="entry name" value="SpoIIAA-like_sf"/>
</dbReference>
<gene>
    <name evidence="1" type="ORF">GAB14E_1958</name>
</gene>
<dbReference type="InterPro" id="IPR036513">
    <property type="entry name" value="STAS_dom_sf"/>
</dbReference>
<dbReference type="AlphaFoldDB" id="A0A099KX78"/>
<name>A0A099KX78_COLPS</name>
<dbReference type="RefSeq" id="WP_033081631.1">
    <property type="nucleotide sequence ID" value="NZ_JQEC01000015.1"/>
</dbReference>
<accession>A0A099KX78</accession>
<evidence type="ECO:0000313" key="1">
    <source>
        <dbReference type="EMBL" id="KGJ95176.1"/>
    </source>
</evidence>
<sequence length="128" mass="14373">MATEHGESSISVDGDIIFVKAIGSFNLEGIVKVITELKLIIESFAQKDFKLLFDYTQTEGATPEVFEKINECNIWLNNQNMVAKAVIINSQILMTILESRTPARDCQNSKQFEDKASAITWLKSQSIK</sequence>
<dbReference type="Proteomes" id="UP000029868">
    <property type="component" value="Unassembled WGS sequence"/>
</dbReference>
<proteinExistence type="predicted"/>
<dbReference type="SUPFAM" id="SSF52091">
    <property type="entry name" value="SpoIIaa-like"/>
    <property type="match status" value="1"/>
</dbReference>
<protein>
    <recommendedName>
        <fullName evidence="3">STAS/SEC14 domain-containing protein</fullName>
    </recommendedName>
</protein>
<dbReference type="EMBL" id="JQEC01000015">
    <property type="protein sequence ID" value="KGJ95176.1"/>
    <property type="molecule type" value="Genomic_DNA"/>
</dbReference>
<evidence type="ECO:0000313" key="2">
    <source>
        <dbReference type="Proteomes" id="UP000029868"/>
    </source>
</evidence>
<comment type="caution">
    <text evidence="1">The sequence shown here is derived from an EMBL/GenBank/DDBJ whole genome shotgun (WGS) entry which is preliminary data.</text>
</comment>
<dbReference type="PATRIC" id="fig|28229.3.peg.1565"/>
<reference evidence="1 2" key="1">
    <citation type="submission" date="2014-08" db="EMBL/GenBank/DDBJ databases">
        <title>Genomic and Phenotypic Diversity of Colwellia psychrerythraea strains from Disparate Marine Basins.</title>
        <authorList>
            <person name="Techtmann S.M."/>
            <person name="Stelling S.C."/>
            <person name="Utturkar S.M."/>
            <person name="Alshibli N."/>
            <person name="Harris A."/>
            <person name="Brown S.D."/>
            <person name="Hazen T.C."/>
        </authorList>
    </citation>
    <scope>NUCLEOTIDE SEQUENCE [LARGE SCALE GENOMIC DNA]</scope>
    <source>
        <strain evidence="1 2">GAB14E</strain>
    </source>
</reference>
<dbReference type="Gene3D" id="3.40.50.10600">
    <property type="entry name" value="SpoIIaa-like domains"/>
    <property type="match status" value="1"/>
</dbReference>
<organism evidence="1 2">
    <name type="scientific">Colwellia psychrerythraea</name>
    <name type="common">Vibrio psychroerythus</name>
    <dbReference type="NCBI Taxonomy" id="28229"/>
    <lineage>
        <taxon>Bacteria</taxon>
        <taxon>Pseudomonadati</taxon>
        <taxon>Pseudomonadota</taxon>
        <taxon>Gammaproteobacteria</taxon>
        <taxon>Alteromonadales</taxon>
        <taxon>Colwelliaceae</taxon>
        <taxon>Colwellia</taxon>
    </lineage>
</organism>
<evidence type="ECO:0008006" key="3">
    <source>
        <dbReference type="Google" id="ProtNLM"/>
    </source>
</evidence>